<dbReference type="EMBL" id="JAXIOK010000019">
    <property type="protein sequence ID" value="KAK4748672.1"/>
    <property type="molecule type" value="Genomic_DNA"/>
</dbReference>
<proteinExistence type="predicted"/>
<keyword evidence="4" id="KW-1185">Reference proteome</keyword>
<protein>
    <submittedName>
        <fullName evidence="3">Uncharacterized protein</fullName>
    </submittedName>
</protein>
<comment type="caution">
    <text evidence="3">The sequence shown here is derived from an EMBL/GenBank/DDBJ whole genome shotgun (WGS) entry which is preliminary data.</text>
</comment>
<dbReference type="AlphaFoldDB" id="A0AAN7JL95"/>
<organism evidence="3 4">
    <name type="scientific">Trapa incisa</name>
    <dbReference type="NCBI Taxonomy" id="236973"/>
    <lineage>
        <taxon>Eukaryota</taxon>
        <taxon>Viridiplantae</taxon>
        <taxon>Streptophyta</taxon>
        <taxon>Embryophyta</taxon>
        <taxon>Tracheophyta</taxon>
        <taxon>Spermatophyta</taxon>
        <taxon>Magnoliopsida</taxon>
        <taxon>eudicotyledons</taxon>
        <taxon>Gunneridae</taxon>
        <taxon>Pentapetalae</taxon>
        <taxon>rosids</taxon>
        <taxon>malvids</taxon>
        <taxon>Myrtales</taxon>
        <taxon>Lythraceae</taxon>
        <taxon>Trapa</taxon>
    </lineage>
</organism>
<accession>A0AAN7JL95</accession>
<feature type="chain" id="PRO_5042876997" evidence="2">
    <location>
        <begin position="23"/>
        <end position="209"/>
    </location>
</feature>
<evidence type="ECO:0000313" key="4">
    <source>
        <dbReference type="Proteomes" id="UP001345219"/>
    </source>
</evidence>
<name>A0AAN7JL95_9MYRT</name>
<evidence type="ECO:0000313" key="3">
    <source>
        <dbReference type="EMBL" id="KAK4748672.1"/>
    </source>
</evidence>
<dbReference type="Proteomes" id="UP001345219">
    <property type="component" value="Chromosome 12"/>
</dbReference>
<evidence type="ECO:0000256" key="1">
    <source>
        <dbReference type="SAM" id="MobiDB-lite"/>
    </source>
</evidence>
<feature type="compositionally biased region" description="Basic and acidic residues" evidence="1">
    <location>
        <begin position="52"/>
        <end position="74"/>
    </location>
</feature>
<sequence>MAKFSSFILIFIFLFLLPDSQAFWPKNNGAAKKDPSDHSSTTATILLPSQEPGREATTLDHDHVDSDPGRRSHDVAGSVPLTSFSFHQHSKPGHHHHCQYNSHHGKQNVFPDYRFPSGWVGVYHTRHILPRHVNMKNTWQSKHAKRPHNDLLHRHHDMRQTDGGSDAEHHLPQNHEAEHHLPQNHAEVKSTQKEDREHFFKIRKFMGHF</sequence>
<reference evidence="3 4" key="1">
    <citation type="journal article" date="2023" name="Hortic Res">
        <title>Pangenome of water caltrop reveals structural variations and asymmetric subgenome divergence after allopolyploidization.</title>
        <authorList>
            <person name="Zhang X."/>
            <person name="Chen Y."/>
            <person name="Wang L."/>
            <person name="Yuan Y."/>
            <person name="Fang M."/>
            <person name="Shi L."/>
            <person name="Lu R."/>
            <person name="Comes H.P."/>
            <person name="Ma Y."/>
            <person name="Chen Y."/>
            <person name="Huang G."/>
            <person name="Zhou Y."/>
            <person name="Zheng Z."/>
            <person name="Qiu Y."/>
        </authorList>
    </citation>
    <scope>NUCLEOTIDE SEQUENCE [LARGE SCALE GENOMIC DNA]</scope>
    <source>
        <tissue evidence="3">Roots</tissue>
    </source>
</reference>
<keyword evidence="2" id="KW-0732">Signal</keyword>
<feature type="signal peptide" evidence="2">
    <location>
        <begin position="1"/>
        <end position="22"/>
    </location>
</feature>
<feature type="region of interest" description="Disordered" evidence="1">
    <location>
        <begin position="48"/>
        <end position="74"/>
    </location>
</feature>
<evidence type="ECO:0000256" key="2">
    <source>
        <dbReference type="SAM" id="SignalP"/>
    </source>
</evidence>
<gene>
    <name evidence="3" type="ORF">SAY87_015258</name>
</gene>